<keyword evidence="1" id="KW-1133">Transmembrane helix</keyword>
<proteinExistence type="predicted"/>
<dbReference type="EMBL" id="BAAAPC010000001">
    <property type="protein sequence ID" value="GAA1981737.1"/>
    <property type="molecule type" value="Genomic_DNA"/>
</dbReference>
<name>A0ABN2S7C0_9ACTN</name>
<feature type="transmembrane region" description="Helical" evidence="1">
    <location>
        <begin position="136"/>
        <end position="158"/>
    </location>
</feature>
<reference evidence="3 4" key="1">
    <citation type="journal article" date="2019" name="Int. J. Syst. Evol. Microbiol.">
        <title>The Global Catalogue of Microorganisms (GCM) 10K type strain sequencing project: providing services to taxonomists for standard genome sequencing and annotation.</title>
        <authorList>
            <consortium name="The Broad Institute Genomics Platform"/>
            <consortium name="The Broad Institute Genome Sequencing Center for Infectious Disease"/>
            <person name="Wu L."/>
            <person name="Ma J."/>
        </authorList>
    </citation>
    <scope>NUCLEOTIDE SEQUENCE [LARGE SCALE GENOMIC DNA]</scope>
    <source>
        <strain evidence="3 4">JCM 15313</strain>
    </source>
</reference>
<dbReference type="InterPro" id="IPR006976">
    <property type="entry name" value="VanZ-like"/>
</dbReference>
<keyword evidence="1" id="KW-0812">Transmembrane</keyword>
<dbReference type="Pfam" id="PF04892">
    <property type="entry name" value="VanZ"/>
    <property type="match status" value="1"/>
</dbReference>
<accession>A0ABN2S7C0</accession>
<gene>
    <name evidence="3" type="ORF">GCM10009799_03520</name>
</gene>
<comment type="caution">
    <text evidence="3">The sequence shown here is derived from an EMBL/GenBank/DDBJ whole genome shotgun (WGS) entry which is preliminary data.</text>
</comment>
<evidence type="ECO:0000313" key="3">
    <source>
        <dbReference type="EMBL" id="GAA1981737.1"/>
    </source>
</evidence>
<feature type="transmembrane region" description="Helical" evidence="1">
    <location>
        <begin position="188"/>
        <end position="209"/>
    </location>
</feature>
<protein>
    <recommendedName>
        <fullName evidence="2">VanZ-like domain-containing protein</fullName>
    </recommendedName>
</protein>
<keyword evidence="4" id="KW-1185">Reference proteome</keyword>
<evidence type="ECO:0000313" key="4">
    <source>
        <dbReference type="Proteomes" id="UP001501585"/>
    </source>
</evidence>
<evidence type="ECO:0000259" key="2">
    <source>
        <dbReference type="Pfam" id="PF04892"/>
    </source>
</evidence>
<sequence>MACVGYLIILVPPIFGATGIGATEREVIWNPLNSFKEEDNTLEGSYIGQPGDESYIYYEAQELSEEEVEHAREEASPDDAAYYRYPVIGGGAVWFDSEGHDLDAEMRANLETSYPPEEYLMAGDDATEGLVAAEKILNALIFIPVGIVAFASFFSWWARLCIGPALSVLIEFGQWCMGAGRVSETADVIVNTAGHVLGVGIAAAATLLVGRRTAQARHRIRP</sequence>
<organism evidence="3 4">
    <name type="scientific">Nocardiopsis rhodophaea</name>
    <dbReference type="NCBI Taxonomy" id="280238"/>
    <lineage>
        <taxon>Bacteria</taxon>
        <taxon>Bacillati</taxon>
        <taxon>Actinomycetota</taxon>
        <taxon>Actinomycetes</taxon>
        <taxon>Streptosporangiales</taxon>
        <taxon>Nocardiopsidaceae</taxon>
        <taxon>Nocardiopsis</taxon>
    </lineage>
</organism>
<dbReference type="Proteomes" id="UP001501585">
    <property type="component" value="Unassembled WGS sequence"/>
</dbReference>
<feature type="domain" description="VanZ-like" evidence="2">
    <location>
        <begin position="132"/>
        <end position="203"/>
    </location>
</feature>
<evidence type="ECO:0000256" key="1">
    <source>
        <dbReference type="SAM" id="Phobius"/>
    </source>
</evidence>
<keyword evidence="1" id="KW-0472">Membrane</keyword>